<dbReference type="AlphaFoldDB" id="A0A3G9JLB2"/>
<dbReference type="EMBL" id="AP019314">
    <property type="protein sequence ID" value="BBH40702.1"/>
    <property type="molecule type" value="Genomic_DNA"/>
</dbReference>
<feature type="domain" description="DUF6883" evidence="1">
    <location>
        <begin position="20"/>
        <end position="118"/>
    </location>
</feature>
<dbReference type="Pfam" id="PF21814">
    <property type="entry name" value="DUF6883"/>
    <property type="match status" value="1"/>
</dbReference>
<evidence type="ECO:0000313" key="3">
    <source>
        <dbReference type="Proteomes" id="UP000278152"/>
    </source>
</evidence>
<proteinExistence type="predicted"/>
<evidence type="ECO:0000259" key="1">
    <source>
        <dbReference type="Pfam" id="PF21814"/>
    </source>
</evidence>
<reference evidence="2 3" key="1">
    <citation type="submission" date="2018-11" db="EMBL/GenBank/DDBJ databases">
        <title>Complete genome sequence of Microcystis aeruginosa NIES-102.</title>
        <authorList>
            <person name="Yamaguchi H."/>
            <person name="Suzuki S."/>
            <person name="Kawachi M."/>
        </authorList>
    </citation>
    <scope>NUCLEOTIDE SEQUENCE [LARGE SCALE GENOMIC DNA]</scope>
    <source>
        <strain evidence="2 3">NIES-102</strain>
    </source>
</reference>
<gene>
    <name evidence="2" type="ORF">myaer102_32820</name>
</gene>
<evidence type="ECO:0000313" key="2">
    <source>
        <dbReference type="EMBL" id="BBH40702.1"/>
    </source>
</evidence>
<organism evidence="2 3">
    <name type="scientific">Microcystis viridis NIES-102</name>
    <dbReference type="NCBI Taxonomy" id="213615"/>
    <lineage>
        <taxon>Bacteria</taxon>
        <taxon>Bacillati</taxon>
        <taxon>Cyanobacteriota</taxon>
        <taxon>Cyanophyceae</taxon>
        <taxon>Oscillatoriophycideae</taxon>
        <taxon>Chroococcales</taxon>
        <taxon>Microcystaceae</taxon>
        <taxon>Microcystis</taxon>
    </lineage>
</organism>
<protein>
    <recommendedName>
        <fullName evidence="1">DUF6883 domain-containing protein</fullName>
    </recommendedName>
</protein>
<dbReference type="KEGG" id="mvz:myaer102_32820"/>
<sequence length="130" mass="15115">MLIFNSKAVVERRGFRPKIFDDHKLTGYSLNLNHADGRHKVRVFKSALNLDIDDVQFLKNALLEAVKTYNAIPDKINQYGQKYIIDFPLNHQNKTAIIPSVWIIRNDENFPRLVTCYVGFSDFNRSKALF</sequence>
<dbReference type="RefSeq" id="WP_125731158.1">
    <property type="nucleotide sequence ID" value="NZ_AP019314.1"/>
</dbReference>
<dbReference type="InterPro" id="IPR049250">
    <property type="entry name" value="DUF6883"/>
</dbReference>
<accession>A0A3G9JLB2</accession>
<name>A0A3G9JLB2_MICVR</name>
<dbReference type="Proteomes" id="UP000278152">
    <property type="component" value="Chromosome"/>
</dbReference>